<dbReference type="InterPro" id="IPR051916">
    <property type="entry name" value="GPI-anchor_lipid_remodeler"/>
</dbReference>
<dbReference type="Pfam" id="PF03372">
    <property type="entry name" value="Exo_endo_phos"/>
    <property type="match status" value="1"/>
</dbReference>
<dbReference type="PANTHER" id="PTHR14859:SF15">
    <property type="entry name" value="ENDONUCLEASE_EXONUCLEASE_PHOSPHATASE DOMAIN-CONTAINING PROTEIN"/>
    <property type="match status" value="1"/>
</dbReference>
<feature type="domain" description="Endonuclease/exonuclease/phosphatase" evidence="1">
    <location>
        <begin position="7"/>
        <end position="252"/>
    </location>
</feature>
<dbReference type="GO" id="GO:0004519">
    <property type="term" value="F:endonuclease activity"/>
    <property type="evidence" value="ECO:0007669"/>
    <property type="project" value="UniProtKB-KW"/>
</dbReference>
<dbReference type="RefSeq" id="WP_143890624.1">
    <property type="nucleotide sequence ID" value="NZ_VJNB01000008.1"/>
</dbReference>
<keyword evidence="2" id="KW-0269">Exonuclease</keyword>
<protein>
    <submittedName>
        <fullName evidence="2">Endonuclease/Exonuclease/phosphatase family protein</fullName>
    </submittedName>
</protein>
<dbReference type="InterPro" id="IPR005135">
    <property type="entry name" value="Endo/exonuclease/phosphatase"/>
</dbReference>
<gene>
    <name evidence="2" type="ORF">Talka_01611</name>
</gene>
<dbReference type="GO" id="GO:0006506">
    <property type="term" value="P:GPI anchor biosynthetic process"/>
    <property type="evidence" value="ECO:0007669"/>
    <property type="project" value="TreeGrafter"/>
</dbReference>
<dbReference type="PANTHER" id="PTHR14859">
    <property type="entry name" value="CALCOFLUOR WHITE HYPERSENSITIVE PROTEIN PRECURSOR"/>
    <property type="match status" value="1"/>
</dbReference>
<reference evidence="2 3" key="1">
    <citation type="submission" date="2019-07" db="EMBL/GenBank/DDBJ databases">
        <title>Tepidimonas alkaliphilus YIM 72238 draft genome.</title>
        <authorList>
            <person name="Da Costa M.S."/>
            <person name="Froufe H.J.C."/>
            <person name="Egas C."/>
            <person name="Albuquerque L."/>
        </authorList>
    </citation>
    <scope>NUCLEOTIDE SEQUENCE [LARGE SCALE GENOMIC DNA]</scope>
    <source>
        <strain evidence="2 3">YIM 72238</strain>
    </source>
</reference>
<evidence type="ECO:0000259" key="1">
    <source>
        <dbReference type="Pfam" id="PF03372"/>
    </source>
</evidence>
<accession>A0A554W6I9</accession>
<organism evidence="2 3">
    <name type="scientific">Tepidimonas alkaliphilus</name>
    <dbReference type="NCBI Taxonomy" id="2588942"/>
    <lineage>
        <taxon>Bacteria</taxon>
        <taxon>Pseudomonadati</taxon>
        <taxon>Pseudomonadota</taxon>
        <taxon>Betaproteobacteria</taxon>
        <taxon>Burkholderiales</taxon>
        <taxon>Tepidimonas</taxon>
    </lineage>
</organism>
<keyword evidence="2" id="KW-0540">Nuclease</keyword>
<sequence length="262" mass="29080">MPILRIATYNIHKGVQGVGPLQRLEIHNLRHAVAQLDADIVCLQEVRAFHHRLARRFGAHWPHEPQAQVLAPPGWFAVYHTNALTRHGEHGNALLSRFEVLAFAHRDVSDHALEQRGLLHVTLSVPTSPATQAERAAVAAPQGAQRVLHVIVVHLGLMHASRRRQVAALGRYLAEAVPPAAPLVVAGDFNDWGEQLHADLARLDLHTLTGVRVPTFPARLPLLALDRIYVRGLRVLTLRAPREAPWRRLSDHLPLVAEVAWG</sequence>
<keyword evidence="2" id="KW-0378">Hydrolase</keyword>
<dbReference type="Gene3D" id="3.60.10.10">
    <property type="entry name" value="Endonuclease/exonuclease/phosphatase"/>
    <property type="match status" value="1"/>
</dbReference>
<dbReference type="SUPFAM" id="SSF56219">
    <property type="entry name" value="DNase I-like"/>
    <property type="match status" value="1"/>
</dbReference>
<proteinExistence type="predicted"/>
<keyword evidence="2" id="KW-0255">Endonuclease</keyword>
<keyword evidence="3" id="KW-1185">Reference proteome</keyword>
<dbReference type="OrthoDB" id="9793162at2"/>
<evidence type="ECO:0000313" key="3">
    <source>
        <dbReference type="Proteomes" id="UP000315736"/>
    </source>
</evidence>
<dbReference type="AlphaFoldDB" id="A0A554W6I9"/>
<dbReference type="GO" id="GO:0004527">
    <property type="term" value="F:exonuclease activity"/>
    <property type="evidence" value="ECO:0007669"/>
    <property type="project" value="UniProtKB-KW"/>
</dbReference>
<dbReference type="Proteomes" id="UP000315736">
    <property type="component" value="Unassembled WGS sequence"/>
</dbReference>
<dbReference type="InterPro" id="IPR036691">
    <property type="entry name" value="Endo/exonu/phosph_ase_sf"/>
</dbReference>
<evidence type="ECO:0000313" key="2">
    <source>
        <dbReference type="EMBL" id="TSE19189.1"/>
    </source>
</evidence>
<dbReference type="EMBL" id="VJNB01000008">
    <property type="protein sequence ID" value="TSE19189.1"/>
    <property type="molecule type" value="Genomic_DNA"/>
</dbReference>
<dbReference type="GO" id="GO:0016020">
    <property type="term" value="C:membrane"/>
    <property type="evidence" value="ECO:0007669"/>
    <property type="project" value="GOC"/>
</dbReference>
<comment type="caution">
    <text evidence="2">The sequence shown here is derived from an EMBL/GenBank/DDBJ whole genome shotgun (WGS) entry which is preliminary data.</text>
</comment>
<name>A0A554W6I9_9BURK</name>